<name>A0A5J4PLI7_9ZZZZ</name>
<reference evidence="1" key="1">
    <citation type="submission" date="2019-03" db="EMBL/GenBank/DDBJ databases">
        <title>Single cell metagenomics reveals metabolic interactions within the superorganism composed of flagellate Streblomastix strix and complex community of Bacteroidetes bacteria on its surface.</title>
        <authorList>
            <person name="Treitli S.C."/>
            <person name="Kolisko M."/>
            <person name="Husnik F."/>
            <person name="Keeling P."/>
            <person name="Hampl V."/>
        </authorList>
    </citation>
    <scope>NUCLEOTIDE SEQUENCE</scope>
    <source>
        <strain evidence="1">STM</strain>
    </source>
</reference>
<evidence type="ECO:0000313" key="1">
    <source>
        <dbReference type="EMBL" id="KAA6310446.1"/>
    </source>
</evidence>
<comment type="caution">
    <text evidence="1">The sequence shown here is derived from an EMBL/GenBank/DDBJ whole genome shotgun (WGS) entry which is preliminary data.</text>
</comment>
<sequence>MNSKRRFFKWRMIAQKTNGFIRICMLVVSCSFLPAVAFAASGVKTIVETQQQEV</sequence>
<proteinExistence type="predicted"/>
<dbReference type="EMBL" id="SNRY01007425">
    <property type="protein sequence ID" value="KAA6310446.1"/>
    <property type="molecule type" value="Genomic_DNA"/>
</dbReference>
<evidence type="ECO:0008006" key="2">
    <source>
        <dbReference type="Google" id="ProtNLM"/>
    </source>
</evidence>
<feature type="non-terminal residue" evidence="1">
    <location>
        <position position="54"/>
    </location>
</feature>
<protein>
    <recommendedName>
        <fullName evidence="2">TonB-dependent receptor SusC</fullName>
    </recommendedName>
</protein>
<accession>A0A5J4PLI7</accession>
<organism evidence="1">
    <name type="scientific">termite gut metagenome</name>
    <dbReference type="NCBI Taxonomy" id="433724"/>
    <lineage>
        <taxon>unclassified sequences</taxon>
        <taxon>metagenomes</taxon>
        <taxon>organismal metagenomes</taxon>
    </lineage>
</organism>
<gene>
    <name evidence="1" type="ORF">EZS27_038251</name>
</gene>
<dbReference type="AlphaFoldDB" id="A0A5J4PLI7"/>